<organism evidence="2 3">
    <name type="scientific">Dissostichus eleginoides</name>
    <name type="common">Patagonian toothfish</name>
    <name type="synonym">Dissostichus amissus</name>
    <dbReference type="NCBI Taxonomy" id="100907"/>
    <lineage>
        <taxon>Eukaryota</taxon>
        <taxon>Metazoa</taxon>
        <taxon>Chordata</taxon>
        <taxon>Craniata</taxon>
        <taxon>Vertebrata</taxon>
        <taxon>Euteleostomi</taxon>
        <taxon>Actinopterygii</taxon>
        <taxon>Neopterygii</taxon>
        <taxon>Teleostei</taxon>
        <taxon>Neoteleostei</taxon>
        <taxon>Acanthomorphata</taxon>
        <taxon>Eupercaria</taxon>
        <taxon>Perciformes</taxon>
        <taxon>Notothenioidei</taxon>
        <taxon>Nototheniidae</taxon>
        <taxon>Dissostichus</taxon>
    </lineage>
</organism>
<dbReference type="EMBL" id="JASDAP010000010">
    <property type="protein sequence ID" value="KAK1895010.1"/>
    <property type="molecule type" value="Genomic_DNA"/>
</dbReference>
<feature type="region of interest" description="Disordered" evidence="1">
    <location>
        <begin position="237"/>
        <end position="260"/>
    </location>
</feature>
<accession>A0AAD9FDV3</accession>
<evidence type="ECO:0000313" key="3">
    <source>
        <dbReference type="Proteomes" id="UP001228049"/>
    </source>
</evidence>
<protein>
    <submittedName>
        <fullName evidence="2">Uncharacterized protein</fullName>
    </submittedName>
</protein>
<dbReference type="Proteomes" id="UP001228049">
    <property type="component" value="Unassembled WGS sequence"/>
</dbReference>
<dbReference type="AlphaFoldDB" id="A0AAD9FDV3"/>
<comment type="caution">
    <text evidence="2">The sequence shown here is derived from an EMBL/GenBank/DDBJ whole genome shotgun (WGS) entry which is preliminary data.</text>
</comment>
<reference evidence="2" key="1">
    <citation type="submission" date="2023-04" db="EMBL/GenBank/DDBJ databases">
        <title>Chromosome-level genome of Chaenocephalus aceratus.</title>
        <authorList>
            <person name="Park H."/>
        </authorList>
    </citation>
    <scope>NUCLEOTIDE SEQUENCE</scope>
    <source>
        <strain evidence="2">DE</strain>
        <tissue evidence="2">Muscle</tissue>
    </source>
</reference>
<sequence length="260" mass="28543">MFSLQSPERGGVKKREMVSEEEETRQQWIKCDQTGALEVCIVRAPQPLATQASPPLPGAQGRLAAASELQEFFCRKKRCNAVALEVSAACFAQRHLKVCQLSGVRQGVGEVGKGHICKMKGAAAVGCFHRGMERSGSGPSTNTRLIVQVQDAGYKVEESFGKKKAGRHVWVEQKCLRYENGMVKRVGIMSKTSLVKGFLFFLETPLKCNLIQSPLRTSTTYENRCDEGDCSAKTMPSQISGDCEGELEHPKTDEADTIPD</sequence>
<evidence type="ECO:0000256" key="1">
    <source>
        <dbReference type="SAM" id="MobiDB-lite"/>
    </source>
</evidence>
<name>A0AAD9FDV3_DISEL</name>
<gene>
    <name evidence="2" type="ORF">KUDE01_020465</name>
</gene>
<proteinExistence type="predicted"/>
<keyword evidence="3" id="KW-1185">Reference proteome</keyword>
<evidence type="ECO:0000313" key="2">
    <source>
        <dbReference type="EMBL" id="KAK1895010.1"/>
    </source>
</evidence>